<reference evidence="1" key="1">
    <citation type="journal article" date="2015" name="Proc. Natl. Acad. Sci. U.S.A.">
        <title>Networks of energetic and metabolic interactions define dynamics in microbial communities.</title>
        <authorList>
            <person name="Embree M."/>
            <person name="Liu J.K."/>
            <person name="Al-Bassam M.M."/>
            <person name="Zengler K."/>
        </authorList>
    </citation>
    <scope>NUCLEOTIDE SEQUENCE</scope>
</reference>
<accession>A0A0W8E477</accession>
<comment type="caution">
    <text evidence="1">The sequence shown here is derived from an EMBL/GenBank/DDBJ whole genome shotgun (WGS) entry which is preliminary data.</text>
</comment>
<protein>
    <submittedName>
        <fullName evidence="1">Uncharacterized protein</fullName>
    </submittedName>
</protein>
<proteinExistence type="predicted"/>
<gene>
    <name evidence="1" type="ORF">ASZ90_019154</name>
</gene>
<dbReference type="AlphaFoldDB" id="A0A0W8E477"/>
<organism evidence="1">
    <name type="scientific">hydrocarbon metagenome</name>
    <dbReference type="NCBI Taxonomy" id="938273"/>
    <lineage>
        <taxon>unclassified sequences</taxon>
        <taxon>metagenomes</taxon>
        <taxon>ecological metagenomes</taxon>
    </lineage>
</organism>
<name>A0A0W8E477_9ZZZZ</name>
<dbReference type="EMBL" id="LNQE01001881">
    <property type="protein sequence ID" value="KUG03452.1"/>
    <property type="molecule type" value="Genomic_DNA"/>
</dbReference>
<evidence type="ECO:0000313" key="1">
    <source>
        <dbReference type="EMBL" id="KUG03452.1"/>
    </source>
</evidence>
<sequence>MIGIFVERRDRSQVFSKMMTRASLYTSFYGFDNLNIYINSASRIEYLLFGDSYSTSLEVHILDKLG</sequence>